<dbReference type="InterPro" id="IPR011701">
    <property type="entry name" value="MFS"/>
</dbReference>
<evidence type="ECO:0000256" key="5">
    <source>
        <dbReference type="ARBA" id="ARBA00022989"/>
    </source>
</evidence>
<name>A0ABN7M6P8_9BURK</name>
<dbReference type="PROSITE" id="PS00217">
    <property type="entry name" value="SUGAR_TRANSPORT_2"/>
    <property type="match status" value="1"/>
</dbReference>
<dbReference type="InterPro" id="IPR020846">
    <property type="entry name" value="MFS_dom"/>
</dbReference>
<dbReference type="Proteomes" id="UP000673821">
    <property type="component" value="Unassembled WGS sequence"/>
</dbReference>
<feature type="transmembrane region" description="Helical" evidence="7">
    <location>
        <begin position="118"/>
        <end position="138"/>
    </location>
</feature>
<dbReference type="Pfam" id="PF00083">
    <property type="entry name" value="Sugar_tr"/>
    <property type="match status" value="1"/>
</dbReference>
<sequence length="544" mass="58410">MSPMEAVAELQTEEKSRSQMATVAAASLGSVFEWYEFTLYAAMAGILANKFFSGLEPSLSFFFALLTFGVGFVVRPLGAIVFGRLGDLVGRKKTFLVTLLITGLATFTVGMLPTYASAGIVAPVLLVTMRVLQGLALGGEYGGAVIYVTEHVQRKRRGLSTSFIQMTGTLGFLLALVSIQIVQAVAGKDAFDAWAWRVPFLIAIVMLGVALRVRLKMHESPVFKKMAAERSLSQAPVRETFGSLKNLKLLAVALIGIGGGTSVVYYNAVTYPLFFLTKTLAVPMGSANFIVGLAALFAIPMIWFAGWLSDKIGRKPVLLAGFVLGLVATFPVFHQIAAIANPALTTAQQKIEISVHTDPATCSLMFNPLGSRTFTSPCDIARQNLTVLSVNYSRVDTPASSVTEVHVGNHVISANVAAGYDRSRFTNELMAAARQAGFGVPADPGLQDQFKIVGLLLIVLFAMALGYAPVGVAMAEMFPARIRYTAMSFPYHLATGWIGGLLPTFAFAIAVAQGNIFAGLWYTIVWLIVGIVVTGLWYRESKAD</sequence>
<dbReference type="EMBL" id="CAJNBH010000014">
    <property type="protein sequence ID" value="CAE6788281.1"/>
    <property type="molecule type" value="Genomic_DNA"/>
</dbReference>
<evidence type="ECO:0000256" key="2">
    <source>
        <dbReference type="ARBA" id="ARBA00022448"/>
    </source>
</evidence>
<keyword evidence="10" id="KW-1185">Reference proteome</keyword>
<evidence type="ECO:0000256" key="4">
    <source>
        <dbReference type="ARBA" id="ARBA00022692"/>
    </source>
</evidence>
<dbReference type="InterPro" id="IPR005829">
    <property type="entry name" value="Sugar_transporter_CS"/>
</dbReference>
<evidence type="ECO:0000256" key="3">
    <source>
        <dbReference type="ARBA" id="ARBA00022475"/>
    </source>
</evidence>
<keyword evidence="4 7" id="KW-0812">Transmembrane</keyword>
<keyword evidence="5 7" id="KW-1133">Transmembrane helix</keyword>
<dbReference type="SUPFAM" id="SSF103473">
    <property type="entry name" value="MFS general substrate transporter"/>
    <property type="match status" value="1"/>
</dbReference>
<reference evidence="9 10" key="1">
    <citation type="submission" date="2021-02" db="EMBL/GenBank/DDBJ databases">
        <authorList>
            <person name="Vanwijnsberghe S."/>
        </authorList>
    </citation>
    <scope>NUCLEOTIDE SEQUENCE [LARGE SCALE GENOMIC DNA]</scope>
    <source>
        <strain evidence="9 10">R-69776</strain>
    </source>
</reference>
<feature type="transmembrane region" description="Helical" evidence="7">
    <location>
        <begin position="518"/>
        <end position="538"/>
    </location>
</feature>
<feature type="transmembrane region" description="Helical" evidence="7">
    <location>
        <begin position="452"/>
        <end position="470"/>
    </location>
</feature>
<evidence type="ECO:0000259" key="8">
    <source>
        <dbReference type="PROSITE" id="PS50850"/>
    </source>
</evidence>
<organism evidence="9 10">
    <name type="scientific">Paraburkholderia nemoris</name>
    <dbReference type="NCBI Taxonomy" id="2793076"/>
    <lineage>
        <taxon>Bacteria</taxon>
        <taxon>Pseudomonadati</taxon>
        <taxon>Pseudomonadota</taxon>
        <taxon>Betaproteobacteria</taxon>
        <taxon>Burkholderiales</taxon>
        <taxon>Burkholderiaceae</taxon>
        <taxon>Paraburkholderia</taxon>
    </lineage>
</organism>
<keyword evidence="2" id="KW-0813">Transport</keyword>
<feature type="transmembrane region" description="Helical" evidence="7">
    <location>
        <begin position="491"/>
        <end position="512"/>
    </location>
</feature>
<evidence type="ECO:0000256" key="7">
    <source>
        <dbReference type="SAM" id="Phobius"/>
    </source>
</evidence>
<accession>A0ABN7M6P8</accession>
<proteinExistence type="predicted"/>
<dbReference type="PANTHER" id="PTHR43045">
    <property type="entry name" value="SHIKIMATE TRANSPORTER"/>
    <property type="match status" value="1"/>
</dbReference>
<feature type="transmembrane region" description="Helical" evidence="7">
    <location>
        <begin position="94"/>
        <end position="112"/>
    </location>
</feature>
<evidence type="ECO:0000313" key="10">
    <source>
        <dbReference type="Proteomes" id="UP000673821"/>
    </source>
</evidence>
<dbReference type="InterPro" id="IPR005828">
    <property type="entry name" value="MFS_sugar_transport-like"/>
</dbReference>
<protein>
    <submittedName>
        <fullName evidence="9">Sialic acid transporter NanT</fullName>
    </submittedName>
</protein>
<feature type="domain" description="Major facilitator superfamily (MFS) profile" evidence="8">
    <location>
        <begin position="22"/>
        <end position="542"/>
    </location>
</feature>
<feature type="transmembrane region" description="Helical" evidence="7">
    <location>
        <begin position="286"/>
        <end position="305"/>
    </location>
</feature>
<evidence type="ECO:0000256" key="6">
    <source>
        <dbReference type="ARBA" id="ARBA00023136"/>
    </source>
</evidence>
<dbReference type="PANTHER" id="PTHR43045:SF7">
    <property type="entry name" value="MAJOR FACILITATOR SUPERFAMILY TRANSPORTER"/>
    <property type="match status" value="1"/>
</dbReference>
<keyword evidence="3" id="KW-1003">Cell membrane</keyword>
<keyword evidence="6 7" id="KW-0472">Membrane</keyword>
<gene>
    <name evidence="9" type="primary">nanT_5</name>
    <name evidence="9" type="ORF">R69776_04633</name>
</gene>
<dbReference type="PROSITE" id="PS00216">
    <property type="entry name" value="SUGAR_TRANSPORT_1"/>
    <property type="match status" value="1"/>
</dbReference>
<dbReference type="PROSITE" id="PS50850">
    <property type="entry name" value="MFS"/>
    <property type="match status" value="1"/>
</dbReference>
<comment type="subcellular location">
    <subcellularLocation>
        <location evidence="1">Cell membrane</location>
        <topology evidence="1">Multi-pass membrane protein</topology>
    </subcellularLocation>
</comment>
<comment type="caution">
    <text evidence="9">The sequence shown here is derived from an EMBL/GenBank/DDBJ whole genome shotgun (WGS) entry which is preliminary data.</text>
</comment>
<feature type="transmembrane region" description="Helical" evidence="7">
    <location>
        <begin position="194"/>
        <end position="215"/>
    </location>
</feature>
<evidence type="ECO:0000256" key="1">
    <source>
        <dbReference type="ARBA" id="ARBA00004651"/>
    </source>
</evidence>
<feature type="transmembrane region" description="Helical" evidence="7">
    <location>
        <begin position="317"/>
        <end position="340"/>
    </location>
</feature>
<feature type="transmembrane region" description="Helical" evidence="7">
    <location>
        <begin position="247"/>
        <end position="266"/>
    </location>
</feature>
<dbReference type="Pfam" id="PF07690">
    <property type="entry name" value="MFS_1"/>
    <property type="match status" value="1"/>
</dbReference>
<dbReference type="Gene3D" id="1.20.1250.20">
    <property type="entry name" value="MFS general substrate transporter like domains"/>
    <property type="match status" value="2"/>
</dbReference>
<evidence type="ECO:0000313" key="9">
    <source>
        <dbReference type="EMBL" id="CAE6788281.1"/>
    </source>
</evidence>
<feature type="transmembrane region" description="Helical" evidence="7">
    <location>
        <begin position="21"/>
        <end position="47"/>
    </location>
</feature>
<feature type="transmembrane region" description="Helical" evidence="7">
    <location>
        <begin position="59"/>
        <end position="82"/>
    </location>
</feature>
<dbReference type="InterPro" id="IPR036259">
    <property type="entry name" value="MFS_trans_sf"/>
</dbReference>
<feature type="transmembrane region" description="Helical" evidence="7">
    <location>
        <begin position="159"/>
        <end position="182"/>
    </location>
</feature>